<evidence type="ECO:0000259" key="3">
    <source>
        <dbReference type="Pfam" id="PF01425"/>
    </source>
</evidence>
<accession>A0ABV7GZ02</accession>
<comment type="similarity">
    <text evidence="1">Belongs to the amidase family.</text>
</comment>
<evidence type="ECO:0000313" key="4">
    <source>
        <dbReference type="EMBL" id="MFC3145566.1"/>
    </source>
</evidence>
<name>A0ABV7GZ02_9RHOB</name>
<dbReference type="PANTHER" id="PTHR11895">
    <property type="entry name" value="TRANSAMIDASE"/>
    <property type="match status" value="1"/>
</dbReference>
<dbReference type="SUPFAM" id="SSF75304">
    <property type="entry name" value="Amidase signature (AS) enzymes"/>
    <property type="match status" value="1"/>
</dbReference>
<dbReference type="InterPro" id="IPR020556">
    <property type="entry name" value="Amidase_CS"/>
</dbReference>
<dbReference type="Proteomes" id="UP001595632">
    <property type="component" value="Unassembled WGS sequence"/>
</dbReference>
<proteinExistence type="inferred from homology"/>
<sequence length="530" mass="56415">MGDRFSSMPHWSDAALKAGLQRAMDLDSDAVSAAARRATQVAATVRDLAATAPSGAGTSWSPRSGTPRQPEQMDRAEDLPAWRMGIAGLATAFRSGELKPSVVLQDLLDRIDRYDPTLNAFVRLTRDRALVEARAADARFAAFQSGGTEPPALCGIPYGVKDIIDVEGLPTTCQSHLLVDNVASSDADIVRMLKQEGAVIVGKLATHEFANGLPSFDLPFPPARNPWNPEHHPGGSSSGAGTAVAAGFLPLAIGSDTGGSVRHPASACGVVGFKPGYERLPVKGVFPLSPTLDHVGLVTHTAEDADSAYAALTGSRRAAERPLAGLRVGYVRHFHTTDMDAIEDVATALDMAATHMSASGADVTEVFLPPLTTYFAVNRVILHAEAWPIHRNWLRETPSAYGRATLESLMVGAFLDPTAVTAARGLRDRLRNEMTALFDNVDLLLCASSMEPPARFDDPEETARTYVRQARTPFNITGFPALTLPFGLTGEGHPLSIQLAAREDAEDLLLGAAIALEKLRGPAPAPPMAW</sequence>
<dbReference type="PROSITE" id="PS00571">
    <property type="entry name" value="AMIDASES"/>
    <property type="match status" value="1"/>
</dbReference>
<comment type="caution">
    <text evidence="4">The sequence shown here is derived from an EMBL/GenBank/DDBJ whole genome shotgun (WGS) entry which is preliminary data.</text>
</comment>
<evidence type="ECO:0000256" key="2">
    <source>
        <dbReference type="SAM" id="MobiDB-lite"/>
    </source>
</evidence>
<evidence type="ECO:0000256" key="1">
    <source>
        <dbReference type="ARBA" id="ARBA00009199"/>
    </source>
</evidence>
<organism evidence="4 5">
    <name type="scientific">Psychromarinibacter halotolerans</name>
    <dbReference type="NCBI Taxonomy" id="1775175"/>
    <lineage>
        <taxon>Bacteria</taxon>
        <taxon>Pseudomonadati</taxon>
        <taxon>Pseudomonadota</taxon>
        <taxon>Alphaproteobacteria</taxon>
        <taxon>Rhodobacterales</taxon>
        <taxon>Paracoccaceae</taxon>
        <taxon>Psychromarinibacter</taxon>
    </lineage>
</organism>
<dbReference type="Gene3D" id="3.90.1300.10">
    <property type="entry name" value="Amidase signature (AS) domain"/>
    <property type="match status" value="1"/>
</dbReference>
<dbReference type="InterPro" id="IPR023631">
    <property type="entry name" value="Amidase_dom"/>
</dbReference>
<evidence type="ECO:0000313" key="5">
    <source>
        <dbReference type="Proteomes" id="UP001595632"/>
    </source>
</evidence>
<feature type="domain" description="Amidase" evidence="3">
    <location>
        <begin position="103"/>
        <end position="510"/>
    </location>
</feature>
<dbReference type="EMBL" id="JBHRTB010000010">
    <property type="protein sequence ID" value="MFC3145566.1"/>
    <property type="molecule type" value="Genomic_DNA"/>
</dbReference>
<feature type="region of interest" description="Disordered" evidence="2">
    <location>
        <begin position="52"/>
        <end position="74"/>
    </location>
</feature>
<dbReference type="RefSeq" id="WP_379561782.1">
    <property type="nucleotide sequence ID" value="NZ_JBHRTB010000010.1"/>
</dbReference>
<dbReference type="Pfam" id="PF01425">
    <property type="entry name" value="Amidase"/>
    <property type="match status" value="1"/>
</dbReference>
<keyword evidence="5" id="KW-1185">Reference proteome</keyword>
<protein>
    <submittedName>
        <fullName evidence="4">Amidase</fullName>
    </submittedName>
</protein>
<dbReference type="PANTHER" id="PTHR11895:SF7">
    <property type="entry name" value="GLUTAMYL-TRNA(GLN) AMIDOTRANSFERASE SUBUNIT A, MITOCHONDRIAL"/>
    <property type="match status" value="1"/>
</dbReference>
<gene>
    <name evidence="4" type="ORF">ACFOGP_22785</name>
</gene>
<feature type="compositionally biased region" description="Polar residues" evidence="2">
    <location>
        <begin position="56"/>
        <end position="69"/>
    </location>
</feature>
<dbReference type="InterPro" id="IPR036928">
    <property type="entry name" value="AS_sf"/>
</dbReference>
<dbReference type="InterPro" id="IPR000120">
    <property type="entry name" value="Amidase"/>
</dbReference>
<reference evidence="5" key="1">
    <citation type="journal article" date="2019" name="Int. J. Syst. Evol. Microbiol.">
        <title>The Global Catalogue of Microorganisms (GCM) 10K type strain sequencing project: providing services to taxonomists for standard genome sequencing and annotation.</title>
        <authorList>
            <consortium name="The Broad Institute Genomics Platform"/>
            <consortium name="The Broad Institute Genome Sequencing Center for Infectious Disease"/>
            <person name="Wu L."/>
            <person name="Ma J."/>
        </authorList>
    </citation>
    <scope>NUCLEOTIDE SEQUENCE [LARGE SCALE GENOMIC DNA]</scope>
    <source>
        <strain evidence="5">KCTC 52366</strain>
    </source>
</reference>